<reference evidence="4 5" key="1">
    <citation type="journal article" date="2014" name="Nature">
        <title>The genome of the recently domesticated crop plant sugar beet (Beta vulgaris).</title>
        <authorList>
            <person name="Dohm J.C."/>
            <person name="Minoche A.E."/>
            <person name="Holtgrawe D."/>
            <person name="Capella-Gutierrez S."/>
            <person name="Zakrzewski F."/>
            <person name="Tafer H."/>
            <person name="Rupp O."/>
            <person name="Sorensen T.R."/>
            <person name="Stracke R."/>
            <person name="Reinhardt R."/>
            <person name="Goesmann A."/>
            <person name="Kraft T."/>
            <person name="Schulz B."/>
            <person name="Stadler P.F."/>
            <person name="Schmidt T."/>
            <person name="Gabaldon T."/>
            <person name="Lehrach H."/>
            <person name="Weisshaar B."/>
            <person name="Himmelbauer H."/>
        </authorList>
    </citation>
    <scope>NUCLEOTIDE SEQUENCE [LARGE SCALE GENOMIC DNA]</scope>
    <source>
        <tissue evidence="4">Taproot</tissue>
    </source>
</reference>
<dbReference type="PANTHER" id="PTHR15486">
    <property type="entry name" value="ANCIENT UBIQUITOUS PROTEIN"/>
    <property type="match status" value="1"/>
</dbReference>
<dbReference type="OrthoDB" id="1854593at2759"/>
<feature type="domain" description="Phospholipid/glycerol acyltransferase" evidence="3">
    <location>
        <begin position="13"/>
        <end position="79"/>
    </location>
</feature>
<organism evidence="4 5">
    <name type="scientific">Beta vulgaris subsp. vulgaris</name>
    <name type="common">Beet</name>
    <dbReference type="NCBI Taxonomy" id="3555"/>
    <lineage>
        <taxon>Eukaryota</taxon>
        <taxon>Viridiplantae</taxon>
        <taxon>Streptophyta</taxon>
        <taxon>Embryophyta</taxon>
        <taxon>Tracheophyta</taxon>
        <taxon>Spermatophyta</taxon>
        <taxon>Magnoliopsida</taxon>
        <taxon>eudicotyledons</taxon>
        <taxon>Gunneridae</taxon>
        <taxon>Pentapetalae</taxon>
        <taxon>Caryophyllales</taxon>
        <taxon>Chenopodiaceae</taxon>
        <taxon>Betoideae</taxon>
        <taxon>Beta</taxon>
    </lineage>
</organism>
<dbReference type="GO" id="GO:0016791">
    <property type="term" value="F:phosphatase activity"/>
    <property type="evidence" value="ECO:0007669"/>
    <property type="project" value="TreeGrafter"/>
</dbReference>
<evidence type="ECO:0000256" key="2">
    <source>
        <dbReference type="ARBA" id="ARBA00023136"/>
    </source>
</evidence>
<dbReference type="AlphaFoldDB" id="A0A0J8EG58"/>
<dbReference type="GO" id="GO:0010143">
    <property type="term" value="P:cutin biosynthetic process"/>
    <property type="evidence" value="ECO:0007669"/>
    <property type="project" value="TreeGrafter"/>
</dbReference>
<evidence type="ECO:0000259" key="3">
    <source>
        <dbReference type="Pfam" id="PF01553"/>
    </source>
</evidence>
<evidence type="ECO:0000313" key="5">
    <source>
        <dbReference type="Proteomes" id="UP000035740"/>
    </source>
</evidence>
<name>A0A0J8EG58_BETVV</name>
<dbReference type="EMBL" id="KQ090189">
    <property type="protein sequence ID" value="KMT01971.1"/>
    <property type="molecule type" value="Genomic_DNA"/>
</dbReference>
<dbReference type="OMA" id="GRNIVMC"/>
<sequence length="170" mass="18917">MNCSLLFYGISKLSAFLSPLNTIALTRNREKDAAIMHKVLRQGRNIVMCPEGTTCREPYLLRFSPLFAEISDDIIPVALQLNVSMFYGTTASGMKAFDPFCLMMNPWPSYYVQFLDKLPEACTCGSGGRTKFEVANYVQDVIGKALGYKCTALTRKDKYSILVGNNGLVN</sequence>
<keyword evidence="5" id="KW-1185">Reference proteome</keyword>
<proteinExistence type="predicted"/>
<evidence type="ECO:0000256" key="1">
    <source>
        <dbReference type="ARBA" id="ARBA00004370"/>
    </source>
</evidence>
<accession>A0A0J8EG58</accession>
<comment type="subcellular location">
    <subcellularLocation>
        <location evidence="1">Membrane</location>
    </subcellularLocation>
</comment>
<dbReference type="Proteomes" id="UP000035740">
    <property type="component" value="Chromosome 9"/>
</dbReference>
<dbReference type="Gramene" id="KMT01971">
    <property type="protein sequence ID" value="KMT01971"/>
    <property type="gene ID" value="BVRB_9g208940"/>
</dbReference>
<dbReference type="InterPro" id="IPR002123">
    <property type="entry name" value="Plipid/glycerol_acylTrfase"/>
</dbReference>
<gene>
    <name evidence="4" type="ORF">BVRB_9g208940</name>
</gene>
<dbReference type="SUPFAM" id="SSF69593">
    <property type="entry name" value="Glycerol-3-phosphate (1)-acyltransferase"/>
    <property type="match status" value="1"/>
</dbReference>
<keyword evidence="2" id="KW-0472">Membrane</keyword>
<dbReference type="PANTHER" id="PTHR15486:SF62">
    <property type="entry name" value="GLYCEROL-3-PHOSPHATE ACYLTRANSFERASE 2-RELATED"/>
    <property type="match status" value="1"/>
</dbReference>
<dbReference type="Pfam" id="PF01553">
    <property type="entry name" value="Acyltransferase"/>
    <property type="match status" value="1"/>
</dbReference>
<dbReference type="GO" id="GO:0090447">
    <property type="term" value="F:glycerol-3-phosphate 2-O-acyltransferase activity"/>
    <property type="evidence" value="ECO:0007669"/>
    <property type="project" value="TreeGrafter"/>
</dbReference>
<dbReference type="GO" id="GO:0016020">
    <property type="term" value="C:membrane"/>
    <property type="evidence" value="ECO:0007669"/>
    <property type="project" value="UniProtKB-SubCell"/>
</dbReference>
<evidence type="ECO:0000313" key="4">
    <source>
        <dbReference type="EMBL" id="KMT01971.1"/>
    </source>
</evidence>
<dbReference type="eggNOG" id="ENOG502QRJ7">
    <property type="taxonomic scope" value="Eukaryota"/>
</dbReference>
<protein>
    <recommendedName>
        <fullName evidence="3">Phospholipid/glycerol acyltransferase domain-containing protein</fullName>
    </recommendedName>
</protein>